<evidence type="ECO:0000313" key="10">
    <source>
        <dbReference type="EMBL" id="RZV37032.1"/>
    </source>
</evidence>
<dbReference type="GO" id="GO:0004156">
    <property type="term" value="F:dihydropteroate synthase activity"/>
    <property type="evidence" value="ECO:0007669"/>
    <property type="project" value="UniProtKB-EC"/>
</dbReference>
<comment type="pathway">
    <text evidence="3">Cofactor biosynthesis; tetrahydrofolate biosynthesis; 7,8-dihydrofolate from 2-amino-4-hydroxy-6-hydroxymethyl-7,8-dihydropteridine diphosphate and 4-aminobenzoate: step 1/2.</text>
</comment>
<evidence type="ECO:0000256" key="7">
    <source>
        <dbReference type="ARBA" id="ARBA00022842"/>
    </source>
</evidence>
<evidence type="ECO:0000256" key="8">
    <source>
        <dbReference type="ARBA" id="ARBA00022909"/>
    </source>
</evidence>
<feature type="domain" description="Pterin-binding" evidence="9">
    <location>
        <begin position="144"/>
        <end position="400"/>
    </location>
</feature>
<gene>
    <name evidence="10" type="primary">folP</name>
    <name evidence="10" type="ORF">EVJ48_09595</name>
</gene>
<sequence length="407" mass="45145">MKAYLVDILDSHIAGSELSRIGVSATGRMIMGEKLKYIIIKLKNINATALNILKQEALGIGAEVANHKDVITGKIPVSDSILFGTPVQLRIIVKKIKLQQFGLNELSNELENILVECDRSFKKNNPRKIKTKTQDKDIVFNGKTYIMGILNVTPDSFSDGGKFYDYNDAIKRGIEIEKEGGDVIDVGGESTRPYSEEVDIQTEIDRVCPVIEKLSKTVSVPISVDTRKPAVAKEALKAGASIINDVSGLSYDAENMAKVLLDFDAPYVMMHSREKKPENMQNDIEHYDDIFFEILVYFKKKLEYLELKGYNTDNVIIDPGFGFAKTLDDNYNLLSGITSFKSLGKPLLAGVSRKSFVKHIAKNDKSTILSGSVALASYLKIKGADIVRVHDVKQTFSALSLLEKINL</sequence>
<keyword evidence="5 10" id="KW-0808">Transferase</keyword>
<dbReference type="AlphaFoldDB" id="A0A520X7E8"/>
<dbReference type="PROSITE" id="PS00792">
    <property type="entry name" value="DHPS_1"/>
    <property type="match status" value="1"/>
</dbReference>
<protein>
    <recommendedName>
        <fullName evidence="4">dihydropteroate synthase</fullName>
        <ecNumber evidence="4">2.5.1.15</ecNumber>
    </recommendedName>
</protein>
<accession>A0A520X7E8</accession>
<evidence type="ECO:0000259" key="9">
    <source>
        <dbReference type="PROSITE" id="PS50972"/>
    </source>
</evidence>
<keyword evidence="6" id="KW-0479">Metal-binding</keyword>
<dbReference type="GO" id="GO:0005829">
    <property type="term" value="C:cytosol"/>
    <property type="evidence" value="ECO:0007669"/>
    <property type="project" value="TreeGrafter"/>
</dbReference>
<dbReference type="InterPro" id="IPR011005">
    <property type="entry name" value="Dihydropteroate_synth-like_sf"/>
</dbReference>
<evidence type="ECO:0000256" key="5">
    <source>
        <dbReference type="ARBA" id="ARBA00022679"/>
    </source>
</evidence>
<dbReference type="SUPFAM" id="SSF51717">
    <property type="entry name" value="Dihydropteroate synthetase-like"/>
    <property type="match status" value="1"/>
</dbReference>
<evidence type="ECO:0000313" key="11">
    <source>
        <dbReference type="Proteomes" id="UP000322454"/>
    </source>
</evidence>
<organism evidence="10 11">
    <name type="scientific">Candidatus Acidulodesulfobacterium acidiphilum</name>
    <dbReference type="NCBI Taxonomy" id="2597224"/>
    <lineage>
        <taxon>Bacteria</taxon>
        <taxon>Deltaproteobacteria</taxon>
        <taxon>Candidatus Acidulodesulfobacterales</taxon>
        <taxon>Candidatus Acidulodesulfobacterium</taxon>
    </lineage>
</organism>
<keyword evidence="8" id="KW-0289">Folate biosynthesis</keyword>
<evidence type="ECO:0000256" key="4">
    <source>
        <dbReference type="ARBA" id="ARBA00012458"/>
    </source>
</evidence>
<dbReference type="GO" id="GO:0046872">
    <property type="term" value="F:metal ion binding"/>
    <property type="evidence" value="ECO:0007669"/>
    <property type="project" value="UniProtKB-KW"/>
</dbReference>
<dbReference type="EC" id="2.5.1.15" evidence="4"/>
<evidence type="ECO:0000256" key="3">
    <source>
        <dbReference type="ARBA" id="ARBA00004763"/>
    </source>
</evidence>
<dbReference type="InterPro" id="IPR006390">
    <property type="entry name" value="DHP_synth_dom"/>
</dbReference>
<dbReference type="EMBL" id="SHMQ01000046">
    <property type="protein sequence ID" value="RZV37032.1"/>
    <property type="molecule type" value="Genomic_DNA"/>
</dbReference>
<dbReference type="PROSITE" id="PS50972">
    <property type="entry name" value="PTERIN_BINDING"/>
    <property type="match status" value="1"/>
</dbReference>
<dbReference type="CDD" id="cd00739">
    <property type="entry name" value="DHPS"/>
    <property type="match status" value="1"/>
</dbReference>
<name>A0A520X7E8_9DELT</name>
<keyword evidence="7" id="KW-0460">Magnesium</keyword>
<dbReference type="Proteomes" id="UP000322454">
    <property type="component" value="Unassembled WGS sequence"/>
</dbReference>
<dbReference type="InterPro" id="IPR000489">
    <property type="entry name" value="Pterin-binding_dom"/>
</dbReference>
<dbReference type="PANTHER" id="PTHR20941">
    <property type="entry name" value="FOLATE SYNTHESIS PROTEINS"/>
    <property type="match status" value="1"/>
</dbReference>
<dbReference type="Gene3D" id="3.20.20.20">
    <property type="entry name" value="Dihydropteroate synthase-like"/>
    <property type="match status" value="1"/>
</dbReference>
<evidence type="ECO:0000256" key="1">
    <source>
        <dbReference type="ARBA" id="ARBA00000012"/>
    </source>
</evidence>
<evidence type="ECO:0000256" key="2">
    <source>
        <dbReference type="ARBA" id="ARBA00001946"/>
    </source>
</evidence>
<dbReference type="NCBIfam" id="TIGR01496">
    <property type="entry name" value="DHPS"/>
    <property type="match status" value="1"/>
</dbReference>
<comment type="catalytic activity">
    <reaction evidence="1">
        <text>(7,8-dihydropterin-6-yl)methyl diphosphate + 4-aminobenzoate = 7,8-dihydropteroate + diphosphate</text>
        <dbReference type="Rhea" id="RHEA:19949"/>
        <dbReference type="ChEBI" id="CHEBI:17836"/>
        <dbReference type="ChEBI" id="CHEBI:17839"/>
        <dbReference type="ChEBI" id="CHEBI:33019"/>
        <dbReference type="ChEBI" id="CHEBI:72950"/>
        <dbReference type="EC" id="2.5.1.15"/>
    </reaction>
</comment>
<dbReference type="PANTHER" id="PTHR20941:SF1">
    <property type="entry name" value="FOLIC ACID SYNTHESIS PROTEIN FOL1"/>
    <property type="match status" value="1"/>
</dbReference>
<comment type="caution">
    <text evidence="10">The sequence shown here is derived from an EMBL/GenBank/DDBJ whole genome shotgun (WGS) entry which is preliminary data.</text>
</comment>
<dbReference type="GO" id="GO:0046654">
    <property type="term" value="P:tetrahydrofolate biosynthetic process"/>
    <property type="evidence" value="ECO:0007669"/>
    <property type="project" value="TreeGrafter"/>
</dbReference>
<proteinExistence type="predicted"/>
<reference evidence="10 11" key="1">
    <citation type="submission" date="2019-01" db="EMBL/GenBank/DDBJ databases">
        <title>Insights into ecological role of a new deltaproteobacterial order Candidatus Sinidesulfobacterales (Sva0485) by metagenomics and metatranscriptomics.</title>
        <authorList>
            <person name="Tan S."/>
            <person name="Liu J."/>
            <person name="Fang Y."/>
            <person name="Hedlund B."/>
            <person name="Lian Z.-H."/>
            <person name="Huang L.-Y."/>
            <person name="Li J.-T."/>
            <person name="Huang L.-N."/>
            <person name="Li W.-J."/>
            <person name="Jiang H.-C."/>
            <person name="Dong H.-L."/>
            <person name="Shu W.-S."/>
        </authorList>
    </citation>
    <scope>NUCLEOTIDE SEQUENCE [LARGE SCALE GENOMIC DNA]</scope>
    <source>
        <strain evidence="10">AP4</strain>
    </source>
</reference>
<dbReference type="InterPro" id="IPR045031">
    <property type="entry name" value="DHP_synth-like"/>
</dbReference>
<dbReference type="Pfam" id="PF00809">
    <property type="entry name" value="Pterin_bind"/>
    <property type="match status" value="1"/>
</dbReference>
<dbReference type="GO" id="GO:0046656">
    <property type="term" value="P:folic acid biosynthetic process"/>
    <property type="evidence" value="ECO:0007669"/>
    <property type="project" value="UniProtKB-KW"/>
</dbReference>
<evidence type="ECO:0000256" key="6">
    <source>
        <dbReference type="ARBA" id="ARBA00022723"/>
    </source>
</evidence>
<comment type="cofactor">
    <cofactor evidence="2">
        <name>Mg(2+)</name>
        <dbReference type="ChEBI" id="CHEBI:18420"/>
    </cofactor>
</comment>